<evidence type="ECO:0000313" key="6">
    <source>
        <dbReference type="Proteomes" id="UP000198836"/>
    </source>
</evidence>
<dbReference type="Gene3D" id="3.90.550.10">
    <property type="entry name" value="Spore Coat Polysaccharide Biosynthesis Protein SpsA, Chain A"/>
    <property type="match status" value="1"/>
</dbReference>
<keyword evidence="4" id="KW-1133">Transmembrane helix</keyword>
<dbReference type="Pfam" id="PF13641">
    <property type="entry name" value="Glyco_tranf_2_3"/>
    <property type="match status" value="1"/>
</dbReference>
<organism evidence="5 6">
    <name type="scientific">Pedobacter suwonensis</name>
    <dbReference type="NCBI Taxonomy" id="332999"/>
    <lineage>
        <taxon>Bacteria</taxon>
        <taxon>Pseudomonadati</taxon>
        <taxon>Bacteroidota</taxon>
        <taxon>Sphingobacteriia</taxon>
        <taxon>Sphingobacteriales</taxon>
        <taxon>Sphingobacteriaceae</taxon>
        <taxon>Pedobacter</taxon>
    </lineage>
</organism>
<evidence type="ECO:0000256" key="1">
    <source>
        <dbReference type="ARBA" id="ARBA00006739"/>
    </source>
</evidence>
<evidence type="ECO:0000256" key="3">
    <source>
        <dbReference type="ARBA" id="ARBA00022679"/>
    </source>
</evidence>
<dbReference type="STRING" id="332999.SAMN04488511_10346"/>
<gene>
    <name evidence="5" type="ORF">SAMN04488511_10346</name>
</gene>
<proteinExistence type="inferred from homology"/>
<dbReference type="OrthoDB" id="1523666at2"/>
<feature type="transmembrane region" description="Helical" evidence="4">
    <location>
        <begin position="325"/>
        <end position="346"/>
    </location>
</feature>
<keyword evidence="4" id="KW-0812">Transmembrane</keyword>
<dbReference type="RefSeq" id="WP_090980816.1">
    <property type="nucleotide sequence ID" value="NZ_FOJM01000003.1"/>
</dbReference>
<dbReference type="EMBL" id="FOJM01000003">
    <property type="protein sequence ID" value="SFA42352.1"/>
    <property type="molecule type" value="Genomic_DNA"/>
</dbReference>
<evidence type="ECO:0000256" key="2">
    <source>
        <dbReference type="ARBA" id="ARBA00022676"/>
    </source>
</evidence>
<keyword evidence="4" id="KW-0472">Membrane</keyword>
<dbReference type="SUPFAM" id="SSF53448">
    <property type="entry name" value="Nucleotide-diphospho-sugar transferases"/>
    <property type="match status" value="1"/>
</dbReference>
<dbReference type="GO" id="GO:0016757">
    <property type="term" value="F:glycosyltransferase activity"/>
    <property type="evidence" value="ECO:0007669"/>
    <property type="project" value="UniProtKB-KW"/>
</dbReference>
<dbReference type="AlphaFoldDB" id="A0A1I0SS79"/>
<evidence type="ECO:0000313" key="5">
    <source>
        <dbReference type="EMBL" id="SFA42352.1"/>
    </source>
</evidence>
<keyword evidence="3 5" id="KW-0808">Transferase</keyword>
<accession>A0A1I0SS79</accession>
<dbReference type="PANTHER" id="PTHR43630:SF1">
    <property type="entry name" value="POLY-BETA-1,6-N-ACETYL-D-GLUCOSAMINE SYNTHASE"/>
    <property type="match status" value="1"/>
</dbReference>
<dbReference type="PANTHER" id="PTHR43630">
    <property type="entry name" value="POLY-BETA-1,6-N-ACETYL-D-GLUCOSAMINE SYNTHASE"/>
    <property type="match status" value="1"/>
</dbReference>
<protein>
    <submittedName>
        <fullName evidence="5">Glycosyltransferase, catalytic subunit of cellulose synthase and poly-beta-1,6-N-acetylglucosamine synthase</fullName>
    </submittedName>
</protein>
<reference evidence="6" key="1">
    <citation type="submission" date="2016-10" db="EMBL/GenBank/DDBJ databases">
        <authorList>
            <person name="Varghese N."/>
            <person name="Submissions S."/>
        </authorList>
    </citation>
    <scope>NUCLEOTIDE SEQUENCE [LARGE SCALE GENOMIC DNA]</scope>
    <source>
        <strain evidence="6">DSM 18130</strain>
    </source>
</reference>
<dbReference type="Proteomes" id="UP000198836">
    <property type="component" value="Unassembled WGS sequence"/>
</dbReference>
<keyword evidence="2" id="KW-0328">Glycosyltransferase</keyword>
<feature type="transmembrane region" description="Helical" evidence="4">
    <location>
        <begin position="299"/>
        <end position="319"/>
    </location>
</feature>
<comment type="similarity">
    <text evidence="1">Belongs to the glycosyltransferase 2 family.</text>
</comment>
<feature type="transmembrane region" description="Helical" evidence="4">
    <location>
        <begin position="6"/>
        <end position="32"/>
    </location>
</feature>
<dbReference type="InterPro" id="IPR029044">
    <property type="entry name" value="Nucleotide-diphossugar_trans"/>
</dbReference>
<name>A0A1I0SS79_9SPHI</name>
<keyword evidence="6" id="KW-1185">Reference proteome</keyword>
<evidence type="ECO:0000256" key="4">
    <source>
        <dbReference type="SAM" id="Phobius"/>
    </source>
</evidence>
<sequence>MDAFVIGHWILYILGIIICFHLLFPMVLFLCWKFSAKPVRSLNTGTTNRDYGIILTAYEQVDFVADAVKSLLDMDYLNFHIYVVADNCKPSEALIFTDDRVDVLFPENVLASNTASHFYAIEHFRRQHQTILIMDSDNLAHPQLINELNKYFGLGFHAVQGLRSAKNLETTIACLDAARDIYYHFYDGKVIFELGSSATLAGSGMAFDSQLYIRMLKDIDIKGAGFDKVLQARLIAGGERIAFAQDAIVYDQKTSAPKQLVSQRSRWIATWFKYFKFGFGILYQGVAGANLNQLIFGTVLLRPPLFIFLSLAVLLMVISLFTTQLLALVIFFSLVIYVISFLIPVLSKTTDKKIRRALVFIPKFIFYQFVSLAKSVFSSKPNVATRHSLKNNSR</sequence>